<reference evidence="1 2" key="1">
    <citation type="submission" date="2009-01" db="EMBL/GenBank/DDBJ databases">
        <authorList>
            <person name="Fulton L."/>
            <person name="Clifton S."/>
            <person name="Fulton B."/>
            <person name="Xu J."/>
            <person name="Minx P."/>
            <person name="Pepin K.H."/>
            <person name="Johnson M."/>
            <person name="Bhonagiri V."/>
            <person name="Nash W.E."/>
            <person name="Mardis E.R."/>
            <person name="Wilson R.K."/>
        </authorList>
    </citation>
    <scope>NUCLEOTIDE SEQUENCE [LARGE SCALE GENOMIC DNA]</scope>
    <source>
        <strain evidence="2">DSM 10507 / JCM 14656 / S5a33</strain>
    </source>
</reference>
<name>C0CQN1_BLAHS</name>
<dbReference type="HOGENOM" id="CLU_3040898_0_0_9"/>
<comment type="caution">
    <text evidence="1">The sequence shown here is derived from an EMBL/GenBank/DDBJ whole genome shotgun (WGS) entry which is preliminary data.</text>
</comment>
<dbReference type="EMBL" id="ACBZ01000172">
    <property type="protein sequence ID" value="EEG47910.1"/>
    <property type="molecule type" value="Genomic_DNA"/>
</dbReference>
<dbReference type="InterPro" id="IPR027417">
    <property type="entry name" value="P-loop_NTPase"/>
</dbReference>
<organism evidence="1 2">
    <name type="scientific">Blautia hydrogenotrophica (strain DSM 10507 / JCM 14656 / S5a33)</name>
    <name type="common">Ruminococcus hydrogenotrophicus</name>
    <dbReference type="NCBI Taxonomy" id="476272"/>
    <lineage>
        <taxon>Bacteria</taxon>
        <taxon>Bacillati</taxon>
        <taxon>Bacillota</taxon>
        <taxon>Clostridia</taxon>
        <taxon>Lachnospirales</taxon>
        <taxon>Lachnospiraceae</taxon>
        <taxon>Blautia</taxon>
    </lineage>
</organism>
<keyword evidence="2" id="KW-1185">Reference proteome</keyword>
<evidence type="ECO:0000313" key="2">
    <source>
        <dbReference type="Proteomes" id="UP000003100"/>
    </source>
</evidence>
<sequence>MIQAARAAQRHEFIMALPQGYDILVGEGGSSLFGGEKQRISIARAILKDALIVI</sequence>
<protein>
    <recommendedName>
        <fullName evidence="3">ABC transporter domain-containing protein</fullName>
    </recommendedName>
</protein>
<evidence type="ECO:0000313" key="1">
    <source>
        <dbReference type="EMBL" id="EEG47910.1"/>
    </source>
</evidence>
<dbReference type="Gene3D" id="3.40.50.300">
    <property type="entry name" value="P-loop containing nucleotide triphosphate hydrolases"/>
    <property type="match status" value="1"/>
</dbReference>
<dbReference type="SUPFAM" id="SSF52540">
    <property type="entry name" value="P-loop containing nucleoside triphosphate hydrolases"/>
    <property type="match status" value="1"/>
</dbReference>
<gene>
    <name evidence="1" type="ORF">RUMHYD_03194</name>
</gene>
<proteinExistence type="predicted"/>
<accession>C0CQN1</accession>
<dbReference type="PANTHER" id="PTHR24221:SF654">
    <property type="entry name" value="ATP-BINDING CASSETTE SUB-FAMILY B MEMBER 6"/>
    <property type="match status" value="1"/>
</dbReference>
<dbReference type="GO" id="GO:0042626">
    <property type="term" value="F:ATPase-coupled transmembrane transporter activity"/>
    <property type="evidence" value="ECO:0007669"/>
    <property type="project" value="TreeGrafter"/>
</dbReference>
<dbReference type="eggNOG" id="COG1132">
    <property type="taxonomic scope" value="Bacteria"/>
</dbReference>
<dbReference type="PATRIC" id="fig|476272.21.peg.1319"/>
<dbReference type="InterPro" id="IPR039421">
    <property type="entry name" value="Type_1_exporter"/>
</dbReference>
<dbReference type="AlphaFoldDB" id="C0CQN1"/>
<dbReference type="Proteomes" id="UP000003100">
    <property type="component" value="Unassembled WGS sequence"/>
</dbReference>
<dbReference type="PANTHER" id="PTHR24221">
    <property type="entry name" value="ATP-BINDING CASSETTE SUB-FAMILY B"/>
    <property type="match status" value="1"/>
</dbReference>
<evidence type="ECO:0008006" key="3">
    <source>
        <dbReference type="Google" id="ProtNLM"/>
    </source>
</evidence>
<reference evidence="1 2" key="2">
    <citation type="submission" date="2009-02" db="EMBL/GenBank/DDBJ databases">
        <title>Draft genome sequence of Blautia hydrogenotrophica DSM 10507 (Ruminococcus hydrogenotrophicus DSM 10507).</title>
        <authorList>
            <person name="Sudarsanam P."/>
            <person name="Ley R."/>
            <person name="Guruge J."/>
            <person name="Turnbaugh P.J."/>
            <person name="Mahowald M."/>
            <person name="Liep D."/>
            <person name="Gordon J."/>
        </authorList>
    </citation>
    <scope>NUCLEOTIDE SEQUENCE [LARGE SCALE GENOMIC DNA]</scope>
    <source>
        <strain evidence="2">DSM 10507 / JCM 14656 / S5a33</strain>
    </source>
</reference>